<dbReference type="InterPro" id="IPR002878">
    <property type="entry name" value="ChsH2_C"/>
</dbReference>
<proteinExistence type="predicted"/>
<dbReference type="PANTHER" id="PTHR34075:SF5">
    <property type="entry name" value="BLR3430 PROTEIN"/>
    <property type="match status" value="1"/>
</dbReference>
<dbReference type="PANTHER" id="PTHR34075">
    <property type="entry name" value="BLR3430 PROTEIN"/>
    <property type="match status" value="1"/>
</dbReference>
<dbReference type="AlphaFoldDB" id="A0A381NBT5"/>
<dbReference type="EMBL" id="UINC01000244">
    <property type="protein sequence ID" value="SUZ51899.1"/>
    <property type="molecule type" value="Genomic_DNA"/>
</dbReference>
<dbReference type="InterPro" id="IPR052513">
    <property type="entry name" value="Thioester_dehydratase-like"/>
</dbReference>
<protein>
    <recommendedName>
        <fullName evidence="1">ChsH2 C-terminal OB-fold domain-containing protein</fullName>
    </recommendedName>
</protein>
<accession>A0A381NBT5</accession>
<dbReference type="SUPFAM" id="SSF50249">
    <property type="entry name" value="Nucleic acid-binding proteins"/>
    <property type="match status" value="1"/>
</dbReference>
<feature type="domain" description="ChsH2 C-terminal OB-fold" evidence="1">
    <location>
        <begin position="53"/>
        <end position="135"/>
    </location>
</feature>
<reference evidence="2" key="1">
    <citation type="submission" date="2018-05" db="EMBL/GenBank/DDBJ databases">
        <authorList>
            <person name="Lanie J.A."/>
            <person name="Ng W.-L."/>
            <person name="Kazmierczak K.M."/>
            <person name="Andrzejewski T.M."/>
            <person name="Davidsen T.M."/>
            <person name="Wayne K.J."/>
            <person name="Tettelin H."/>
            <person name="Glass J.I."/>
            <person name="Rusch D."/>
            <person name="Podicherti R."/>
            <person name="Tsui H.-C.T."/>
            <person name="Winkler M.E."/>
        </authorList>
    </citation>
    <scope>NUCLEOTIDE SEQUENCE</scope>
</reference>
<evidence type="ECO:0000313" key="2">
    <source>
        <dbReference type="EMBL" id="SUZ51899.1"/>
    </source>
</evidence>
<organism evidence="2">
    <name type="scientific">marine metagenome</name>
    <dbReference type="NCBI Taxonomy" id="408172"/>
    <lineage>
        <taxon>unclassified sequences</taxon>
        <taxon>metagenomes</taxon>
        <taxon>ecological metagenomes</taxon>
    </lineage>
</organism>
<dbReference type="Pfam" id="PF01796">
    <property type="entry name" value="OB_ChsH2_C"/>
    <property type="match status" value="1"/>
</dbReference>
<name>A0A381NBT5_9ZZZZ</name>
<evidence type="ECO:0000259" key="1">
    <source>
        <dbReference type="Pfam" id="PF01796"/>
    </source>
</evidence>
<sequence length="163" mass="18063">MSVAIPDLDRPNQEFYTHCGQGVLHLQSCVKCALLRYPTTTACPWCAEAEYVWTPVSGSGTLYSYGEVHHAIQPIFQQFTPYLILLVELDEQRDTPNHFDGLRVNGNLADASGELATPELAATVGIGSRLRVVFKPIGDGMAIPLWTVDTEAEQEAPWRYPDN</sequence>
<gene>
    <name evidence="2" type="ORF">METZ01_LOCUS4753</name>
</gene>
<dbReference type="InterPro" id="IPR012340">
    <property type="entry name" value="NA-bd_OB-fold"/>
</dbReference>